<evidence type="ECO:0000313" key="1">
    <source>
        <dbReference type="EMBL" id="KAJ4318827.1"/>
    </source>
</evidence>
<protein>
    <submittedName>
        <fullName evidence="1">Uncharacterized protein</fullName>
    </submittedName>
</protein>
<gene>
    <name evidence="1" type="ORF">N0V84_006640</name>
</gene>
<comment type="caution">
    <text evidence="1">The sequence shown here is derived from an EMBL/GenBank/DDBJ whole genome shotgun (WGS) entry which is preliminary data.</text>
</comment>
<keyword evidence="2" id="KW-1185">Reference proteome</keyword>
<organism evidence="1 2">
    <name type="scientific">Fusarium piperis</name>
    <dbReference type="NCBI Taxonomy" id="1435070"/>
    <lineage>
        <taxon>Eukaryota</taxon>
        <taxon>Fungi</taxon>
        <taxon>Dikarya</taxon>
        <taxon>Ascomycota</taxon>
        <taxon>Pezizomycotina</taxon>
        <taxon>Sordariomycetes</taxon>
        <taxon>Hypocreomycetidae</taxon>
        <taxon>Hypocreales</taxon>
        <taxon>Nectriaceae</taxon>
        <taxon>Fusarium</taxon>
        <taxon>Fusarium solani species complex</taxon>
    </lineage>
</organism>
<proteinExistence type="predicted"/>
<dbReference type="AlphaFoldDB" id="A0A9W8WBP0"/>
<dbReference type="EMBL" id="JAPEUR010000134">
    <property type="protein sequence ID" value="KAJ4318827.1"/>
    <property type="molecule type" value="Genomic_DNA"/>
</dbReference>
<reference evidence="1" key="1">
    <citation type="submission" date="2022-10" db="EMBL/GenBank/DDBJ databases">
        <title>Tapping the CABI collections for fungal endophytes: first genome assemblies for Collariella, Neodidymelliopsis, Ascochyta clinopodiicola, Didymella pomorum, Didymosphaeria variabile, Neocosmospora piperis and Neocucurbitaria cava.</title>
        <authorList>
            <person name="Hill R."/>
        </authorList>
    </citation>
    <scope>NUCLEOTIDE SEQUENCE</scope>
    <source>
        <strain evidence="1">IMI 366586</strain>
    </source>
</reference>
<sequence length="192" mass="22177">MSARIETIPQDLATLCERCKVIKFVDEHLWIEESDGSLHNDPGLFAWGLQYKLDDEFPDLPILTQSAQECDFCRQLLQGFLDAKQTIQHIRGSNVPFDVRFSLKYYPEDEGDEKDEEYEEFKADEEYDSDEEYGCDEEYDSDEEYERGNRLKGLYGLRATLHAKDDLESVDGLFSIIYLAESSSGVFSHKPS</sequence>
<name>A0A9W8WBP0_9HYPO</name>
<dbReference type="Proteomes" id="UP001140502">
    <property type="component" value="Unassembled WGS sequence"/>
</dbReference>
<accession>A0A9W8WBP0</accession>
<evidence type="ECO:0000313" key="2">
    <source>
        <dbReference type="Proteomes" id="UP001140502"/>
    </source>
</evidence>